<comment type="caution">
    <text evidence="3">The sequence shown here is derived from an EMBL/GenBank/DDBJ whole genome shotgun (WGS) entry which is preliminary data.</text>
</comment>
<dbReference type="Pfam" id="PF08903">
    <property type="entry name" value="DUF1846"/>
    <property type="match status" value="1"/>
</dbReference>
<dbReference type="Pfam" id="PF20921">
    <property type="entry name" value="DUF1846_C"/>
    <property type="match status" value="1"/>
</dbReference>
<protein>
    <submittedName>
        <fullName evidence="3">DUF1846-domain-containing protein</fullName>
    </submittedName>
</protein>
<gene>
    <name evidence="3" type="ORF">BCR32DRAFT_330565</name>
</gene>
<sequence length="518" mass="58524">MTVGIDTFQYEGVENNKYEELENNKYGLENDKYIGFDNDKYVKIQSEKIKERFGLFDKLYLEVGGKLFDDSHAARILPGFKNDVKISMFKELKDDLEIIFCINAGDIEKNKTRGEYDISYNQELIKLIKNSKKLGFTVNSVVVTLYNNQVSADKFIKKLNRNGIKTYIHRAVKGYPTNVDEIVSEEGYGTNPCIETTKKLILVNAPGPGSGKLATCLSQIYHENLRGVNAGYAKFETFPVWNLSLDHPVNLAYEAATADLKDVNLIDSHHLAKYGVETVNYNRDIETFPILKSILKKVLKRDIYYSPTDMGVNMVGFCITNNDIVEEASKKEIVRRYYNELNNYKMGLCDEDTYKRIKVLMDKLNINEDILDVVKPALETKEKANGRPVIALKIGNKIITGKQSELMTAPGAAIMNALKYLSNIPDDIHLLSPTVLEPILKLKQEMNSGNRLLLSEVLTALSICSVVNPFASKALSFLPKIKNAEAHSTYIVTRGDKTTLKELKVNVTCENEYLDEDL</sequence>
<dbReference type="Gene3D" id="3.40.140.40">
    <property type="entry name" value="Domain of unknown function (DUF1846), C-terminal subdomain"/>
    <property type="match status" value="1"/>
</dbReference>
<reference evidence="3 4" key="1">
    <citation type="submission" date="2016-08" db="EMBL/GenBank/DDBJ databases">
        <title>A Parts List for Fungal Cellulosomes Revealed by Comparative Genomics.</title>
        <authorList>
            <consortium name="DOE Joint Genome Institute"/>
            <person name="Haitjema C.H."/>
            <person name="Gilmore S.P."/>
            <person name="Henske J.K."/>
            <person name="Solomon K.V."/>
            <person name="De Groot R."/>
            <person name="Kuo A."/>
            <person name="Mondo S.J."/>
            <person name="Salamov A.A."/>
            <person name="Labutti K."/>
            <person name="Zhao Z."/>
            <person name="Chiniquy J."/>
            <person name="Barry K."/>
            <person name="Brewer H.M."/>
            <person name="Purvine S.O."/>
            <person name="Wright A.T."/>
            <person name="Boxma B."/>
            <person name="Van Alen T."/>
            <person name="Hackstein J.H."/>
            <person name="Baker S.E."/>
            <person name="Grigoriev I.V."/>
            <person name="O'Malley M.A."/>
        </authorList>
    </citation>
    <scope>NUCLEOTIDE SEQUENCE [LARGE SCALE GENOMIC DNA]</scope>
    <source>
        <strain evidence="3 4">S4</strain>
    </source>
</reference>
<accession>A0A1Y1VTJ1</accession>
<feature type="domain" description="DUF1846" evidence="2">
    <location>
        <begin position="372"/>
        <end position="517"/>
    </location>
</feature>
<name>A0A1Y1VTJ1_9FUNG</name>
<dbReference type="EMBL" id="MCFG01000512">
    <property type="protein sequence ID" value="ORX64609.1"/>
    <property type="molecule type" value="Genomic_DNA"/>
</dbReference>
<reference evidence="3 4" key="2">
    <citation type="submission" date="2016-08" db="EMBL/GenBank/DDBJ databases">
        <title>Pervasive Adenine N6-methylation of Active Genes in Fungi.</title>
        <authorList>
            <consortium name="DOE Joint Genome Institute"/>
            <person name="Mondo S.J."/>
            <person name="Dannebaum R.O."/>
            <person name="Kuo R.C."/>
            <person name="Labutti K."/>
            <person name="Haridas S."/>
            <person name="Kuo A."/>
            <person name="Salamov A."/>
            <person name="Ahrendt S.R."/>
            <person name="Lipzen A."/>
            <person name="Sullivan W."/>
            <person name="Andreopoulos W.B."/>
            <person name="Clum A."/>
            <person name="Lindquist E."/>
            <person name="Daum C."/>
            <person name="Ramamoorthy G.K."/>
            <person name="Gryganskyi A."/>
            <person name="Culley D."/>
            <person name="Magnuson J.K."/>
            <person name="James T.Y."/>
            <person name="O'Malley M.A."/>
            <person name="Stajich J.E."/>
            <person name="Spatafora J.W."/>
            <person name="Visel A."/>
            <person name="Grigoriev I.V."/>
        </authorList>
    </citation>
    <scope>NUCLEOTIDE SEQUENCE [LARGE SCALE GENOMIC DNA]</scope>
    <source>
        <strain evidence="3 4">S4</strain>
    </source>
</reference>
<dbReference type="InterPro" id="IPR048441">
    <property type="entry name" value="DUF1846_C"/>
</dbReference>
<dbReference type="InterPro" id="IPR048496">
    <property type="entry name" value="DUF1846_N"/>
</dbReference>
<evidence type="ECO:0000313" key="3">
    <source>
        <dbReference type="EMBL" id="ORX64609.1"/>
    </source>
</evidence>
<dbReference type="AlphaFoldDB" id="A0A1Y1VTJ1"/>
<feature type="domain" description="DUF1846" evidence="1">
    <location>
        <begin position="34"/>
        <end position="364"/>
    </location>
</feature>
<dbReference type="Gene3D" id="1.20.1570.10">
    <property type="entry name" value="dip2346 domain like"/>
    <property type="match status" value="1"/>
</dbReference>
<organism evidence="3 4">
    <name type="scientific">Anaeromyces robustus</name>
    <dbReference type="NCBI Taxonomy" id="1754192"/>
    <lineage>
        <taxon>Eukaryota</taxon>
        <taxon>Fungi</taxon>
        <taxon>Fungi incertae sedis</taxon>
        <taxon>Chytridiomycota</taxon>
        <taxon>Chytridiomycota incertae sedis</taxon>
        <taxon>Neocallimastigomycetes</taxon>
        <taxon>Neocallimastigales</taxon>
        <taxon>Neocallimastigaceae</taxon>
        <taxon>Anaeromyces</taxon>
    </lineage>
</organism>
<keyword evidence="4" id="KW-1185">Reference proteome</keyword>
<dbReference type="OrthoDB" id="2104198at2759"/>
<evidence type="ECO:0000313" key="4">
    <source>
        <dbReference type="Proteomes" id="UP000193944"/>
    </source>
</evidence>
<dbReference type="Gene3D" id="3.10.630.10">
    <property type="entry name" value="dip2346 domain like"/>
    <property type="match status" value="1"/>
</dbReference>
<dbReference type="NCBIfam" id="NF010184">
    <property type="entry name" value="PRK13663.1"/>
    <property type="match status" value="1"/>
</dbReference>
<evidence type="ECO:0000259" key="1">
    <source>
        <dbReference type="Pfam" id="PF08903"/>
    </source>
</evidence>
<proteinExistence type="predicted"/>
<evidence type="ECO:0000259" key="2">
    <source>
        <dbReference type="Pfam" id="PF20921"/>
    </source>
</evidence>
<dbReference type="Proteomes" id="UP000193944">
    <property type="component" value="Unassembled WGS sequence"/>
</dbReference>